<keyword evidence="7 8" id="KW-0472">Membrane</keyword>
<dbReference type="RefSeq" id="WP_231714731.1">
    <property type="nucleotide sequence ID" value="NZ_FUWJ01000001.1"/>
</dbReference>
<evidence type="ECO:0000256" key="8">
    <source>
        <dbReference type="RuleBase" id="RU363032"/>
    </source>
</evidence>
<comment type="similarity">
    <text evidence="8">Belongs to the binding-protein-dependent transport system permease family.</text>
</comment>
<keyword evidence="3" id="KW-1003">Cell membrane</keyword>
<feature type="domain" description="ABC transmembrane type-1" evidence="9">
    <location>
        <begin position="372"/>
        <end position="562"/>
    </location>
</feature>
<dbReference type="STRING" id="225324.SAMN02745126_01407"/>
<dbReference type="EMBL" id="FUWJ01000001">
    <property type="protein sequence ID" value="SJZ50872.1"/>
    <property type="molecule type" value="Genomic_DNA"/>
</dbReference>
<dbReference type="GO" id="GO:0005886">
    <property type="term" value="C:plasma membrane"/>
    <property type="evidence" value="ECO:0007669"/>
    <property type="project" value="UniProtKB-SubCell"/>
</dbReference>
<feature type="transmembrane region" description="Helical" evidence="8">
    <location>
        <begin position="314"/>
        <end position="334"/>
    </location>
</feature>
<feature type="transmembrane region" description="Helical" evidence="8">
    <location>
        <begin position="376"/>
        <end position="397"/>
    </location>
</feature>
<keyword evidence="6 8" id="KW-1133">Transmembrane helix</keyword>
<evidence type="ECO:0000256" key="1">
    <source>
        <dbReference type="ARBA" id="ARBA00004429"/>
    </source>
</evidence>
<dbReference type="CDD" id="cd06261">
    <property type="entry name" value="TM_PBP2"/>
    <property type="match status" value="2"/>
</dbReference>
<dbReference type="InterPro" id="IPR000515">
    <property type="entry name" value="MetI-like"/>
</dbReference>
<keyword evidence="2 8" id="KW-0813">Transport</keyword>
<organism evidence="10 11">
    <name type="scientific">Enhydrobacter aerosaccus</name>
    <dbReference type="NCBI Taxonomy" id="225324"/>
    <lineage>
        <taxon>Bacteria</taxon>
        <taxon>Pseudomonadati</taxon>
        <taxon>Pseudomonadota</taxon>
        <taxon>Alphaproteobacteria</taxon>
        <taxon>Hyphomicrobiales</taxon>
        <taxon>Enhydrobacter</taxon>
    </lineage>
</organism>
<accession>A0A1T4L814</accession>
<evidence type="ECO:0000313" key="11">
    <source>
        <dbReference type="Proteomes" id="UP000190092"/>
    </source>
</evidence>
<dbReference type="InterPro" id="IPR035906">
    <property type="entry name" value="MetI-like_sf"/>
</dbReference>
<gene>
    <name evidence="10" type="ORF">SAMN02745126_01407</name>
</gene>
<protein>
    <submittedName>
        <fullName evidence="10">Iron(III) transport system permease protein</fullName>
    </submittedName>
</protein>
<dbReference type="PROSITE" id="PS50928">
    <property type="entry name" value="ABC_TM1"/>
    <property type="match status" value="2"/>
</dbReference>
<evidence type="ECO:0000313" key="10">
    <source>
        <dbReference type="EMBL" id="SJZ50872.1"/>
    </source>
</evidence>
<feature type="transmembrane region" description="Helical" evidence="8">
    <location>
        <begin position="25"/>
        <end position="48"/>
    </location>
</feature>
<feature type="transmembrane region" description="Helical" evidence="8">
    <location>
        <begin position="541"/>
        <end position="561"/>
    </location>
</feature>
<feature type="transmembrane region" description="Helical" evidence="8">
    <location>
        <begin position="267"/>
        <end position="284"/>
    </location>
</feature>
<dbReference type="Pfam" id="PF00528">
    <property type="entry name" value="BPD_transp_1"/>
    <property type="match status" value="2"/>
</dbReference>
<dbReference type="SUPFAM" id="SSF161098">
    <property type="entry name" value="MetI-like"/>
    <property type="match status" value="2"/>
</dbReference>
<feature type="transmembrane region" description="Helical" evidence="8">
    <location>
        <begin position="115"/>
        <end position="138"/>
    </location>
</feature>
<name>A0A1T4L814_9HYPH</name>
<feature type="transmembrane region" description="Helical" evidence="8">
    <location>
        <begin position="436"/>
        <end position="459"/>
    </location>
</feature>
<feature type="transmembrane region" description="Helical" evidence="8">
    <location>
        <begin position="158"/>
        <end position="180"/>
    </location>
</feature>
<dbReference type="PANTHER" id="PTHR43357">
    <property type="entry name" value="INNER MEMBRANE ABC TRANSPORTER PERMEASE PROTEIN YDCV"/>
    <property type="match status" value="1"/>
</dbReference>
<keyword evidence="11" id="KW-1185">Reference proteome</keyword>
<evidence type="ECO:0000256" key="7">
    <source>
        <dbReference type="ARBA" id="ARBA00023136"/>
    </source>
</evidence>
<dbReference type="Proteomes" id="UP000190092">
    <property type="component" value="Unassembled WGS sequence"/>
</dbReference>
<evidence type="ECO:0000256" key="5">
    <source>
        <dbReference type="ARBA" id="ARBA00022692"/>
    </source>
</evidence>
<dbReference type="AlphaFoldDB" id="A0A1T4L814"/>
<feature type="domain" description="ABC transmembrane type-1" evidence="9">
    <location>
        <begin position="77"/>
        <end position="285"/>
    </location>
</feature>
<keyword evidence="4" id="KW-0997">Cell inner membrane</keyword>
<evidence type="ECO:0000259" key="9">
    <source>
        <dbReference type="PROSITE" id="PS50928"/>
    </source>
</evidence>
<feature type="transmembrane region" description="Helical" evidence="8">
    <location>
        <begin position="215"/>
        <end position="247"/>
    </location>
</feature>
<feature type="transmembrane region" description="Helical" evidence="8">
    <location>
        <begin position="83"/>
        <end position="103"/>
    </location>
</feature>
<evidence type="ECO:0000256" key="6">
    <source>
        <dbReference type="ARBA" id="ARBA00022989"/>
    </source>
</evidence>
<evidence type="ECO:0000256" key="2">
    <source>
        <dbReference type="ARBA" id="ARBA00022448"/>
    </source>
</evidence>
<comment type="subcellular location">
    <subcellularLocation>
        <location evidence="1">Cell inner membrane</location>
        <topology evidence="1">Multi-pass membrane protein</topology>
    </subcellularLocation>
    <subcellularLocation>
        <location evidence="8">Cell membrane</location>
        <topology evidence="8">Multi-pass membrane protein</topology>
    </subcellularLocation>
</comment>
<keyword evidence="5 8" id="KW-0812">Transmembrane</keyword>
<proteinExistence type="inferred from homology"/>
<evidence type="ECO:0000256" key="4">
    <source>
        <dbReference type="ARBA" id="ARBA00022519"/>
    </source>
</evidence>
<reference evidence="11" key="1">
    <citation type="submission" date="2017-02" db="EMBL/GenBank/DDBJ databases">
        <authorList>
            <person name="Varghese N."/>
            <person name="Submissions S."/>
        </authorList>
    </citation>
    <scope>NUCLEOTIDE SEQUENCE [LARGE SCALE GENOMIC DNA]</scope>
    <source>
        <strain evidence="11">ATCC 27094</strain>
    </source>
</reference>
<feature type="transmembrane region" description="Helical" evidence="8">
    <location>
        <begin position="404"/>
        <end position="430"/>
    </location>
</feature>
<sequence>MAISSPALPTTAASSPRTRAWDSAWLIWIAIIAILFFLVVSPFVQLIATSFRSADSGAFTLTNYAAAYGRERYVEALFNSLELGAAAALLAGVFAVPLAWAVSRTNMPCRGLVRMLVLATFITPPYTGAVAWILLAGPNAGWLNKLYAFVMGADTGPFNIYSFPGLVFVIALYSYPYVFIFTSAALELVSSEMEDAANILGAGAWRTMRRVTLPLALPAILGGLIICFLEAIALFASPAMIAIPARFNVVTTQLFQFFGNPVRVEVAAAYAMPLLVVTILLVVIQRLLTRRKGFVALTGKGGERRPIALGRWRWVALGYALFVASLSVFLPYLFLLQAAFAKAWGRGFSLDNLSLKNFRFVLFEHATAAHSVLNSFLFGGTAATLGVFVALGVAYIVARRIVPFAGLLGFLCVAPFVIPGVVLAIGFYSAYAPPPLALYGTAWIMILAFTTRFLPIGYVNANAAIRSLNPEMEEAVRVLGGSRLTAVRRVVAPLLKRSLLGAWLLMFIPATRELSSAIFLYGPNTKVVSVMIFDMSEEGNFEYLAALALILQALTLPLLWIGQRAIGRDFMLRRSAA</sequence>
<dbReference type="Gene3D" id="1.10.3720.10">
    <property type="entry name" value="MetI-like"/>
    <property type="match status" value="2"/>
</dbReference>
<dbReference type="PANTHER" id="PTHR43357:SF4">
    <property type="entry name" value="INNER MEMBRANE ABC TRANSPORTER PERMEASE PROTEIN YDCV"/>
    <property type="match status" value="1"/>
</dbReference>
<feature type="transmembrane region" description="Helical" evidence="8">
    <location>
        <begin position="498"/>
        <end position="521"/>
    </location>
</feature>
<dbReference type="GO" id="GO:0055085">
    <property type="term" value="P:transmembrane transport"/>
    <property type="evidence" value="ECO:0007669"/>
    <property type="project" value="InterPro"/>
</dbReference>
<evidence type="ECO:0000256" key="3">
    <source>
        <dbReference type="ARBA" id="ARBA00022475"/>
    </source>
</evidence>